<sequence>MPESEPPTPLDRHEATRRVVLAGQAAADAAGLECVLENSLNSESRYLHVCRDGVWYGLRVSCHEAVYDCCQDYEQVRLSERPDEAAITEATQRAEHGVLRGGDVVANPADVAVAIDKIAAVLCDGRTYRDDDGLRWRWRSEAASWELACRYWGDETQLSPPSHRPAATVTARIRCQVRHAQNVAARWAFEEGRAGS</sequence>
<gene>
    <name evidence="1" type="ORF">Pla108_02830</name>
</gene>
<protein>
    <submittedName>
        <fullName evidence="1">Uncharacterized protein</fullName>
    </submittedName>
</protein>
<dbReference type="RefSeq" id="WP_146441889.1">
    <property type="nucleotide sequence ID" value="NZ_SJPR01000001.1"/>
</dbReference>
<reference evidence="1 2" key="1">
    <citation type="submission" date="2019-02" db="EMBL/GenBank/DDBJ databases">
        <title>Deep-cultivation of Planctomycetes and their phenomic and genomic characterization uncovers novel biology.</title>
        <authorList>
            <person name="Wiegand S."/>
            <person name="Jogler M."/>
            <person name="Boedeker C."/>
            <person name="Pinto D."/>
            <person name="Vollmers J."/>
            <person name="Rivas-Marin E."/>
            <person name="Kohn T."/>
            <person name="Peeters S.H."/>
            <person name="Heuer A."/>
            <person name="Rast P."/>
            <person name="Oberbeckmann S."/>
            <person name="Bunk B."/>
            <person name="Jeske O."/>
            <person name="Meyerdierks A."/>
            <person name="Storesund J.E."/>
            <person name="Kallscheuer N."/>
            <person name="Luecker S."/>
            <person name="Lage O.M."/>
            <person name="Pohl T."/>
            <person name="Merkel B.J."/>
            <person name="Hornburger P."/>
            <person name="Mueller R.-W."/>
            <person name="Bruemmer F."/>
            <person name="Labrenz M."/>
            <person name="Spormann A.M."/>
            <person name="Op Den Camp H."/>
            <person name="Overmann J."/>
            <person name="Amann R."/>
            <person name="Jetten M.S.M."/>
            <person name="Mascher T."/>
            <person name="Medema M.H."/>
            <person name="Devos D.P."/>
            <person name="Kaster A.-K."/>
            <person name="Ovreas L."/>
            <person name="Rohde M."/>
            <person name="Galperin M.Y."/>
            <person name="Jogler C."/>
        </authorList>
    </citation>
    <scope>NUCLEOTIDE SEQUENCE [LARGE SCALE GENOMIC DNA]</scope>
    <source>
        <strain evidence="1 2">Pla108</strain>
    </source>
</reference>
<organism evidence="1 2">
    <name type="scientific">Botrimarina colliarenosi</name>
    <dbReference type="NCBI Taxonomy" id="2528001"/>
    <lineage>
        <taxon>Bacteria</taxon>
        <taxon>Pseudomonadati</taxon>
        <taxon>Planctomycetota</taxon>
        <taxon>Planctomycetia</taxon>
        <taxon>Pirellulales</taxon>
        <taxon>Lacipirellulaceae</taxon>
        <taxon>Botrimarina</taxon>
    </lineage>
</organism>
<keyword evidence="2" id="KW-1185">Reference proteome</keyword>
<accession>A0A5C6AIX9</accession>
<name>A0A5C6AIX9_9BACT</name>
<comment type="caution">
    <text evidence="1">The sequence shown here is derived from an EMBL/GenBank/DDBJ whole genome shotgun (WGS) entry which is preliminary data.</text>
</comment>
<dbReference type="AlphaFoldDB" id="A0A5C6AIX9"/>
<proteinExistence type="predicted"/>
<evidence type="ECO:0000313" key="2">
    <source>
        <dbReference type="Proteomes" id="UP000317421"/>
    </source>
</evidence>
<evidence type="ECO:0000313" key="1">
    <source>
        <dbReference type="EMBL" id="TWT99346.1"/>
    </source>
</evidence>
<dbReference type="EMBL" id="SJPR01000001">
    <property type="protein sequence ID" value="TWT99346.1"/>
    <property type="molecule type" value="Genomic_DNA"/>
</dbReference>
<dbReference type="OrthoDB" id="282472at2"/>
<dbReference type="Proteomes" id="UP000317421">
    <property type="component" value="Unassembled WGS sequence"/>
</dbReference>